<dbReference type="GO" id="GO:0036503">
    <property type="term" value="P:ERAD pathway"/>
    <property type="evidence" value="ECO:0007669"/>
    <property type="project" value="TreeGrafter"/>
</dbReference>
<dbReference type="CDD" id="cd06257">
    <property type="entry name" value="DnaJ"/>
    <property type="match status" value="1"/>
</dbReference>
<dbReference type="InterPro" id="IPR051948">
    <property type="entry name" value="Hsp70_co-chaperone_J-domain"/>
</dbReference>
<evidence type="ECO:0000256" key="2">
    <source>
        <dbReference type="SAM" id="Coils"/>
    </source>
</evidence>
<dbReference type="EMBL" id="LXTC01000005">
    <property type="protein sequence ID" value="OBA19846.1"/>
    <property type="molecule type" value="Genomic_DNA"/>
</dbReference>
<feature type="compositionally biased region" description="Acidic residues" evidence="3">
    <location>
        <begin position="248"/>
        <end position="262"/>
    </location>
</feature>
<dbReference type="SUPFAM" id="SSF46565">
    <property type="entry name" value="Chaperone J-domain"/>
    <property type="match status" value="1"/>
</dbReference>
<feature type="coiled-coil region" evidence="2">
    <location>
        <begin position="155"/>
        <end position="199"/>
    </location>
</feature>
<dbReference type="STRING" id="869754.A0A1A0H734"/>
<feature type="compositionally biased region" description="Polar residues" evidence="3">
    <location>
        <begin position="273"/>
        <end position="284"/>
    </location>
</feature>
<dbReference type="PANTHER" id="PTHR44360">
    <property type="entry name" value="DNAJ HOMOLOG SUBFAMILY B MEMBER 9"/>
    <property type="match status" value="1"/>
</dbReference>
<dbReference type="GO" id="GO:0051087">
    <property type="term" value="F:protein-folding chaperone binding"/>
    <property type="evidence" value="ECO:0007669"/>
    <property type="project" value="TreeGrafter"/>
</dbReference>
<dbReference type="Pfam" id="PF00226">
    <property type="entry name" value="DnaJ"/>
    <property type="match status" value="1"/>
</dbReference>
<dbReference type="RefSeq" id="XP_018710371.1">
    <property type="nucleotide sequence ID" value="XM_018857877.1"/>
</dbReference>
<dbReference type="GO" id="GO:0051787">
    <property type="term" value="F:misfolded protein binding"/>
    <property type="evidence" value="ECO:0007669"/>
    <property type="project" value="TreeGrafter"/>
</dbReference>
<gene>
    <name evidence="5" type="ORF">METBIDRAFT_45100</name>
</gene>
<feature type="region of interest" description="Disordered" evidence="3">
    <location>
        <begin position="232"/>
        <end position="405"/>
    </location>
</feature>
<dbReference type="SMART" id="SM00271">
    <property type="entry name" value="DnaJ"/>
    <property type="match status" value="1"/>
</dbReference>
<dbReference type="PANTHER" id="PTHR44360:SF1">
    <property type="entry name" value="DNAJ HOMOLOG SUBFAMILY B MEMBER 9"/>
    <property type="match status" value="1"/>
</dbReference>
<dbReference type="OrthoDB" id="442087at2759"/>
<name>A0A1A0H734_9ASCO</name>
<comment type="caution">
    <text evidence="5">The sequence shown here is derived from an EMBL/GenBank/DDBJ whole genome shotgun (WGS) entry which is preliminary data.</text>
</comment>
<feature type="compositionally biased region" description="Acidic residues" evidence="3">
    <location>
        <begin position="301"/>
        <end position="316"/>
    </location>
</feature>
<evidence type="ECO:0000256" key="1">
    <source>
        <dbReference type="ARBA" id="ARBA00023186"/>
    </source>
</evidence>
<keyword evidence="6" id="KW-1185">Reference proteome</keyword>
<dbReference type="GO" id="GO:0005783">
    <property type="term" value="C:endoplasmic reticulum"/>
    <property type="evidence" value="ECO:0007669"/>
    <property type="project" value="TreeGrafter"/>
</dbReference>
<dbReference type="InterPro" id="IPR036869">
    <property type="entry name" value="J_dom_sf"/>
</dbReference>
<protein>
    <submittedName>
        <fullName evidence="5">DnaJ-domain-containing protein</fullName>
    </submittedName>
</protein>
<evidence type="ECO:0000259" key="4">
    <source>
        <dbReference type="PROSITE" id="PS50076"/>
    </source>
</evidence>
<proteinExistence type="predicted"/>
<evidence type="ECO:0000256" key="3">
    <source>
        <dbReference type="SAM" id="MobiDB-lite"/>
    </source>
</evidence>
<reference evidence="5 6" key="1">
    <citation type="submission" date="2016-05" db="EMBL/GenBank/DDBJ databases">
        <title>Comparative genomics of biotechnologically important yeasts.</title>
        <authorList>
            <consortium name="DOE Joint Genome Institute"/>
            <person name="Riley R."/>
            <person name="Haridas S."/>
            <person name="Wolfe K.H."/>
            <person name="Lopes M.R."/>
            <person name="Hittinger C.T."/>
            <person name="Goker M."/>
            <person name="Salamov A."/>
            <person name="Wisecaver J."/>
            <person name="Long T.M."/>
            <person name="Aerts A.L."/>
            <person name="Barry K."/>
            <person name="Choi C."/>
            <person name="Clum A."/>
            <person name="Coughlan A.Y."/>
            <person name="Deshpande S."/>
            <person name="Douglass A.P."/>
            <person name="Hanson S.J."/>
            <person name="Klenk H.-P."/>
            <person name="LaButti K."/>
            <person name="Lapidus A."/>
            <person name="Lindquist E."/>
            <person name="Lipzen A."/>
            <person name="Meier-kolthoff J.P."/>
            <person name="Ohm R.A."/>
            <person name="Otillar R.P."/>
            <person name="Pangilinan J."/>
            <person name="Peng Y."/>
            <person name="Rokas A."/>
            <person name="Rosa C.A."/>
            <person name="Scheuner C."/>
            <person name="Sibirny A.A."/>
            <person name="Slot J.C."/>
            <person name="Stielow J.B."/>
            <person name="Sun H."/>
            <person name="Kurtzman C.P."/>
            <person name="Blackwell M."/>
            <person name="Grigoriev I.V."/>
            <person name="Jeffries T.W."/>
        </authorList>
    </citation>
    <scope>NUCLEOTIDE SEQUENCE [LARGE SCALE GENOMIC DNA]</scope>
    <source>
        <strain evidence="5 6">NRRL YB-4993</strain>
    </source>
</reference>
<dbReference type="InterPro" id="IPR001623">
    <property type="entry name" value="DnaJ_domain"/>
</dbReference>
<dbReference type="PROSITE" id="PS50076">
    <property type="entry name" value="DNAJ_2"/>
    <property type="match status" value="1"/>
</dbReference>
<evidence type="ECO:0000313" key="5">
    <source>
        <dbReference type="EMBL" id="OBA19846.1"/>
    </source>
</evidence>
<organism evidence="5 6">
    <name type="scientific">Metschnikowia bicuspidata var. bicuspidata NRRL YB-4993</name>
    <dbReference type="NCBI Taxonomy" id="869754"/>
    <lineage>
        <taxon>Eukaryota</taxon>
        <taxon>Fungi</taxon>
        <taxon>Dikarya</taxon>
        <taxon>Ascomycota</taxon>
        <taxon>Saccharomycotina</taxon>
        <taxon>Pichiomycetes</taxon>
        <taxon>Metschnikowiaceae</taxon>
        <taxon>Metschnikowia</taxon>
    </lineage>
</organism>
<dbReference type="Gene3D" id="1.10.287.110">
    <property type="entry name" value="DnaJ domain"/>
    <property type="match status" value="1"/>
</dbReference>
<dbReference type="PRINTS" id="PR00625">
    <property type="entry name" value="JDOMAIN"/>
</dbReference>
<dbReference type="AlphaFoldDB" id="A0A1A0H734"/>
<evidence type="ECO:0000313" key="6">
    <source>
        <dbReference type="Proteomes" id="UP000092555"/>
    </source>
</evidence>
<keyword evidence="2" id="KW-0175">Coiled coil</keyword>
<feature type="region of interest" description="Disordered" evidence="3">
    <location>
        <begin position="426"/>
        <end position="449"/>
    </location>
</feature>
<accession>A0A1A0H734</accession>
<dbReference type="Proteomes" id="UP000092555">
    <property type="component" value="Unassembled WGS sequence"/>
</dbReference>
<dbReference type="GeneID" id="30030853"/>
<sequence length="608" mass="69967">MPSDYYAALGVSSIASQDEIKKQYKKLAIKFHPDKTKDKDHHQKFLLIREAYDTLKEEELRQKYNREKGIGLSLRPSTTFSRETTSGSDFPSHSRYQYLRTSYGDTPFGSSFYDFYQRSSRMYNDHFSRTSRREAARENDDKAAMYAEITRQKIREDQERRQAEYMRNARKQREEEELRKKMEESVRRQKQEKMAAQTAQEAFAKSQGFGDAKAEYEHAKSEAYCKARYDESQYHNSRHTSVPHEFIVVEDEEDESESDSQTDSEKGSYYDSEVTNSNVKQEFSTGFEPLTGGSPENLSNEGEEANEDNDDMADNSEAERTNEMESDGQEDQTGSAFGESVPPAEATGDYTNTSFPPGSEEETRPQSSSESSRTRSYSLAQQPQTSFDERLMGSYNGPKKPRLSNFADLKDSLNTFLDDVDFSDIRSTLPDYPPRTRKASSSTTSHPHKRARFAEYADGKSNAETLHTPVNKGFVRDSTATISVSDLSPKMDDSALIFSANIPSLTVSEDTKKTDWDEYVHQILEYQQKFANYRKAVMGYQMGRLNKDERHHNIIYSDTSCLDVYQSCLFNDVLLLQNFTRAMQEFRQTLRTFHINFEAVNKMRGKIR</sequence>
<feature type="compositionally biased region" description="Low complexity" evidence="3">
    <location>
        <begin position="365"/>
        <end position="378"/>
    </location>
</feature>
<keyword evidence="1" id="KW-0143">Chaperone</keyword>
<feature type="domain" description="J" evidence="4">
    <location>
        <begin position="4"/>
        <end position="68"/>
    </location>
</feature>